<protein>
    <submittedName>
        <fullName evidence="2">Chromosome partitioning protein ParA</fullName>
    </submittedName>
</protein>
<dbReference type="CDD" id="cd02042">
    <property type="entry name" value="ParAB_family"/>
    <property type="match status" value="1"/>
</dbReference>
<dbReference type="InterPro" id="IPR027417">
    <property type="entry name" value="P-loop_NTPase"/>
</dbReference>
<evidence type="ECO:0000259" key="1">
    <source>
        <dbReference type="Pfam" id="PF13614"/>
    </source>
</evidence>
<dbReference type="Pfam" id="PF13614">
    <property type="entry name" value="AAA_31"/>
    <property type="match status" value="1"/>
</dbReference>
<sequence length="274" mass="30654">MAGNGNERQAFVIAAMSNKGGPGKTSSTTNTAVALAQMGKRVLVIDADQQANATEVLTHGKKFYAQFGPTICDLYNNQKFDVRDVIIPAKNGEDDIPDLFLIPSDPSFERVMENSMARPHREKILLRHLKPVISEFDFILIDCSPALNLSSTNAAYVADHVIIPIDGGSFSLTGAETVLDYLDEIKEEQFSHYSLFRNEFNSSKKKMNTFLQDELEGNERFKDNVLETRIRADENIAQAQVVCKPLYFYKRGALVLNDYRAMAKEIISIKEGAY</sequence>
<gene>
    <name evidence="2" type="ORF">EpCFBP13511_23625</name>
</gene>
<evidence type="ECO:0000313" key="3">
    <source>
        <dbReference type="Proteomes" id="UP000306393"/>
    </source>
</evidence>
<dbReference type="InterPro" id="IPR025669">
    <property type="entry name" value="AAA_dom"/>
</dbReference>
<dbReference type="EMBL" id="QGAC01000047">
    <property type="protein sequence ID" value="TKJ82864.1"/>
    <property type="molecule type" value="Genomic_DNA"/>
</dbReference>
<feature type="domain" description="AAA" evidence="1">
    <location>
        <begin position="12"/>
        <end position="188"/>
    </location>
</feature>
<dbReference type="OrthoDB" id="69313at2"/>
<accession>A0A4U3ERB8</accession>
<proteinExistence type="predicted"/>
<dbReference type="RefSeq" id="WP_137270216.1">
    <property type="nucleotide sequence ID" value="NZ_JACYMQ010000041.1"/>
</dbReference>
<dbReference type="SUPFAM" id="SSF52540">
    <property type="entry name" value="P-loop containing nucleoside triphosphate hydrolases"/>
    <property type="match status" value="1"/>
</dbReference>
<organism evidence="2 3">
    <name type="scientific">Erwinia persicina</name>
    <dbReference type="NCBI Taxonomy" id="55211"/>
    <lineage>
        <taxon>Bacteria</taxon>
        <taxon>Pseudomonadati</taxon>
        <taxon>Pseudomonadota</taxon>
        <taxon>Gammaproteobacteria</taxon>
        <taxon>Enterobacterales</taxon>
        <taxon>Erwiniaceae</taxon>
        <taxon>Erwinia</taxon>
    </lineage>
</organism>
<dbReference type="InterPro" id="IPR050678">
    <property type="entry name" value="DNA_Partitioning_ATPase"/>
</dbReference>
<dbReference type="AlphaFoldDB" id="A0A4U3ERB8"/>
<evidence type="ECO:0000313" key="2">
    <source>
        <dbReference type="EMBL" id="TKJ82864.1"/>
    </source>
</evidence>
<comment type="caution">
    <text evidence="2">The sequence shown here is derived from an EMBL/GenBank/DDBJ whole genome shotgun (WGS) entry which is preliminary data.</text>
</comment>
<name>A0A4U3ERB8_9GAMM</name>
<dbReference type="STRING" id="1219360.GCA_001571305_03976"/>
<dbReference type="PANTHER" id="PTHR13696">
    <property type="entry name" value="P-LOOP CONTAINING NUCLEOSIDE TRIPHOSPHATE HYDROLASE"/>
    <property type="match status" value="1"/>
</dbReference>
<dbReference type="Proteomes" id="UP000306393">
    <property type="component" value="Unassembled WGS sequence"/>
</dbReference>
<dbReference type="PANTHER" id="PTHR13696:SF52">
    <property type="entry name" value="PARA FAMILY PROTEIN CT_582"/>
    <property type="match status" value="1"/>
</dbReference>
<dbReference type="Gene3D" id="3.40.50.300">
    <property type="entry name" value="P-loop containing nucleotide triphosphate hydrolases"/>
    <property type="match status" value="1"/>
</dbReference>
<reference evidence="2 3" key="1">
    <citation type="journal article" date="2019" name="Sci. Rep.">
        <title>Differences in resource use lead to coexistence of seed-transmitted microbial populations.</title>
        <authorList>
            <person name="Torres-Cortes G."/>
            <person name="Garcia B.J."/>
            <person name="Compant S."/>
            <person name="Rezki S."/>
            <person name="Jones P."/>
            <person name="Preveaux A."/>
            <person name="Briand M."/>
            <person name="Roulet A."/>
            <person name="Bouchez O."/>
            <person name="Jacobson D."/>
            <person name="Barret M."/>
        </authorList>
    </citation>
    <scope>NUCLEOTIDE SEQUENCE [LARGE SCALE GENOMIC DNA]</scope>
    <source>
        <strain evidence="2 3">CFBP13511</strain>
    </source>
</reference>